<sequence length="77" mass="7909">IAGAAEQAGLSNYRVDYYNPAQLASLASLLGANGSVSGETAPYTDRGVDSIHFLMIYGTPDGLDANTTAAREVTADA</sequence>
<name>A0ABD6B9G1_9EURY</name>
<comment type="caution">
    <text evidence="1">The sequence shown here is derived from an EMBL/GenBank/DDBJ whole genome shotgun (WGS) entry which is preliminary data.</text>
</comment>
<reference evidence="1 2" key="1">
    <citation type="journal article" date="2019" name="Int. J. Syst. Evol. Microbiol.">
        <title>The Global Catalogue of Microorganisms (GCM) 10K type strain sequencing project: providing services to taxonomists for standard genome sequencing and annotation.</title>
        <authorList>
            <consortium name="The Broad Institute Genomics Platform"/>
            <consortium name="The Broad Institute Genome Sequencing Center for Infectious Disease"/>
            <person name="Wu L."/>
            <person name="Ma J."/>
        </authorList>
    </citation>
    <scope>NUCLEOTIDE SEQUENCE [LARGE SCALE GENOMIC DNA]</scope>
    <source>
        <strain evidence="1 2">CGMCC 1.12285</strain>
    </source>
</reference>
<organism evidence="1 2">
    <name type="scientific">Halolamina salina</name>
    <dbReference type="NCBI Taxonomy" id="1220023"/>
    <lineage>
        <taxon>Archaea</taxon>
        <taxon>Methanobacteriati</taxon>
        <taxon>Methanobacteriota</taxon>
        <taxon>Stenosarchaea group</taxon>
        <taxon>Halobacteria</taxon>
        <taxon>Halobacteriales</taxon>
        <taxon>Haloferacaceae</taxon>
    </lineage>
</organism>
<keyword evidence="2" id="KW-1185">Reference proteome</keyword>
<proteinExistence type="predicted"/>
<protein>
    <submittedName>
        <fullName evidence="1">Uncharacterized protein</fullName>
    </submittedName>
</protein>
<gene>
    <name evidence="1" type="ORF">ACFR9S_13255</name>
</gene>
<dbReference type="AlphaFoldDB" id="A0ABD6B9G1"/>
<dbReference type="EMBL" id="JBHUDH010000166">
    <property type="protein sequence ID" value="MFD1527246.1"/>
    <property type="molecule type" value="Genomic_DNA"/>
</dbReference>
<feature type="non-terminal residue" evidence="1">
    <location>
        <position position="1"/>
    </location>
</feature>
<dbReference type="Proteomes" id="UP001597111">
    <property type="component" value="Unassembled WGS sequence"/>
</dbReference>
<accession>A0ABD6B9G1</accession>
<evidence type="ECO:0000313" key="2">
    <source>
        <dbReference type="Proteomes" id="UP001597111"/>
    </source>
</evidence>
<evidence type="ECO:0000313" key="1">
    <source>
        <dbReference type="EMBL" id="MFD1527246.1"/>
    </source>
</evidence>